<evidence type="ECO:0000256" key="1">
    <source>
        <dbReference type="SAM" id="Coils"/>
    </source>
</evidence>
<dbReference type="OrthoDB" id="5286355at2759"/>
<feature type="signal peptide" evidence="3">
    <location>
        <begin position="1"/>
        <end position="18"/>
    </location>
</feature>
<evidence type="ECO:0000313" key="4">
    <source>
        <dbReference type="EMBL" id="RVD83186.1"/>
    </source>
</evidence>
<evidence type="ECO:0000256" key="3">
    <source>
        <dbReference type="SAM" id="SignalP"/>
    </source>
</evidence>
<name>A0A436ZWR6_ARTFL</name>
<reference evidence="4 5" key="1">
    <citation type="submission" date="2019-01" db="EMBL/GenBank/DDBJ databases">
        <title>Intercellular communication is required for trap formation in the nematode-trapping fungus Duddingtonia flagrans.</title>
        <authorList>
            <person name="Youssar L."/>
            <person name="Wernet V."/>
            <person name="Hensel N."/>
            <person name="Hildebrandt H.-G."/>
            <person name="Fischer R."/>
        </authorList>
    </citation>
    <scope>NUCLEOTIDE SEQUENCE [LARGE SCALE GENOMIC DNA]</scope>
    <source>
        <strain evidence="4 5">CBS H-5679</strain>
    </source>
</reference>
<organism evidence="4 5">
    <name type="scientific">Arthrobotrys flagrans</name>
    <name type="common">Nematode-trapping fungus</name>
    <name type="synonym">Trichothecium flagrans</name>
    <dbReference type="NCBI Taxonomy" id="97331"/>
    <lineage>
        <taxon>Eukaryota</taxon>
        <taxon>Fungi</taxon>
        <taxon>Dikarya</taxon>
        <taxon>Ascomycota</taxon>
        <taxon>Pezizomycotina</taxon>
        <taxon>Orbiliomycetes</taxon>
        <taxon>Orbiliales</taxon>
        <taxon>Orbiliaceae</taxon>
        <taxon>Arthrobotrys</taxon>
    </lineage>
</organism>
<feature type="region of interest" description="Disordered" evidence="2">
    <location>
        <begin position="116"/>
        <end position="136"/>
    </location>
</feature>
<dbReference type="RefSeq" id="XP_067488730.1">
    <property type="nucleotide sequence ID" value="XM_067637188.1"/>
</dbReference>
<evidence type="ECO:0000313" key="5">
    <source>
        <dbReference type="Proteomes" id="UP000283090"/>
    </source>
</evidence>
<dbReference type="GeneID" id="93589896"/>
<feature type="region of interest" description="Disordered" evidence="2">
    <location>
        <begin position="365"/>
        <end position="394"/>
    </location>
</feature>
<protein>
    <recommendedName>
        <fullName evidence="6">HTH CENPB-type domain-containing protein</fullName>
    </recommendedName>
</protein>
<evidence type="ECO:0008006" key="6">
    <source>
        <dbReference type="Google" id="ProtNLM"/>
    </source>
</evidence>
<comment type="caution">
    <text evidence="4">The sequence shown here is derived from an EMBL/GenBank/DDBJ whole genome shotgun (WGS) entry which is preliminary data.</text>
</comment>
<feature type="region of interest" description="Disordered" evidence="2">
    <location>
        <begin position="28"/>
        <end position="49"/>
    </location>
</feature>
<accession>A0A436ZWR6</accession>
<dbReference type="AlphaFoldDB" id="A0A436ZWR6"/>
<keyword evidence="1" id="KW-0175">Coiled coil</keyword>
<gene>
    <name evidence="4" type="ORF">DFL_007585</name>
</gene>
<sequence length="711" mass="79166">MYLTALLPILCLASSISSLAVSGGVEVAGQQTPEKRGDSWEIPGSTGSGIIEDPDVVKLDDTKVGEEGTYIGTPANTNEGGDKMQDGIKVDSWPIIAGPGPAIVDPEKFPALEPVRKGRKNRRSVTASKNEPLPDTLNVPAEQVTQWMTELDDIFAEGSLAAKRDSIDGSPSKGIQSRNTDVLDNIKRRETREFATAWFSLGGGSPNDFRLIFDPSRSGPINNYVDPGDMSASGKRLNYKRDGTAPPIIDKRSKAIAEILAALHDQDDPNGTGTGDHETLNRRSLVDAVSTPVDAKPVQDEVIRRIFKLYGKNNKRDLLPRQPSQEMTQQILQTLFRFEDDEEWKWNAPVLAHRRWSKFPAIEEFSEGSPEKRNHESGGSISTDDIDGRISAGRDPSSYAWPDISLKVREALPKEADEASQRIIVTIFRMQENFRHKRSIIEAEQEVKEVLIERRGVNVSYGWFGNFFDRARSIRPWRWLEEHMQHNHQRDIQAPEAKLQRHSIDRHSQDESQMTKRDVASDLLAWMEKINNYLEENRNGTPPSDGQPTVAYVSAGPEEKPADGYRSGGAVAPTKRDAISKGISGIFDSIKLALPCNKVLVPNPPTTVLMKRKPQPQGGDRQKRGGTPTSRLKKRYDPELYPWWSGGSKNNGEDNPENPWTGGNSCARLRFANGCAGSYKRSLGNARNRLQNLRKRIAQDEKKQAGRTPNI</sequence>
<dbReference type="Proteomes" id="UP000283090">
    <property type="component" value="Unassembled WGS sequence"/>
</dbReference>
<feature type="coiled-coil region" evidence="1">
    <location>
        <begin position="676"/>
        <end position="703"/>
    </location>
</feature>
<keyword evidence="3" id="KW-0732">Signal</keyword>
<dbReference type="EMBL" id="SAEB01000009">
    <property type="protein sequence ID" value="RVD83186.1"/>
    <property type="molecule type" value="Genomic_DNA"/>
</dbReference>
<dbReference type="VEuPathDB" id="FungiDB:DFL_007585"/>
<feature type="chain" id="PRO_5019461142" description="HTH CENPB-type domain-containing protein" evidence="3">
    <location>
        <begin position="19"/>
        <end position="711"/>
    </location>
</feature>
<proteinExistence type="predicted"/>
<evidence type="ECO:0000256" key="2">
    <source>
        <dbReference type="SAM" id="MobiDB-lite"/>
    </source>
</evidence>
<keyword evidence="5" id="KW-1185">Reference proteome</keyword>
<feature type="region of interest" description="Disordered" evidence="2">
    <location>
        <begin position="604"/>
        <end position="661"/>
    </location>
</feature>